<dbReference type="EMBL" id="JALJRB010000011">
    <property type="protein sequence ID" value="MCJ8501193.1"/>
    <property type="molecule type" value="Genomic_DNA"/>
</dbReference>
<dbReference type="Gene3D" id="3.40.50.720">
    <property type="entry name" value="NAD(P)-binding Rossmann-like Domain"/>
    <property type="match status" value="1"/>
</dbReference>
<name>A0AA41UQA5_9BACT</name>
<comment type="caution">
    <text evidence="6">The sequence shown here is derived from an EMBL/GenBank/DDBJ whole genome shotgun (WGS) entry which is preliminary data.</text>
</comment>
<dbReference type="GO" id="GO:0008202">
    <property type="term" value="P:steroid metabolic process"/>
    <property type="evidence" value="ECO:0007669"/>
    <property type="project" value="UniProtKB-KW"/>
</dbReference>
<dbReference type="InterPro" id="IPR002347">
    <property type="entry name" value="SDR_fam"/>
</dbReference>
<keyword evidence="2" id="KW-0560">Oxidoreductase</keyword>
<dbReference type="AlphaFoldDB" id="A0AA41UQA5"/>
<dbReference type="RefSeq" id="WP_246907834.1">
    <property type="nucleotide sequence ID" value="NZ_JALJRB010000011.1"/>
</dbReference>
<evidence type="ECO:0000256" key="1">
    <source>
        <dbReference type="ARBA" id="ARBA00006484"/>
    </source>
</evidence>
<dbReference type="Proteomes" id="UP001165427">
    <property type="component" value="Unassembled WGS sequence"/>
</dbReference>
<gene>
    <name evidence="6" type="ORF">MRX98_11470</name>
</gene>
<accession>A0AA41UQA5</accession>
<dbReference type="PRINTS" id="PR00081">
    <property type="entry name" value="GDHRDH"/>
</dbReference>
<keyword evidence="4" id="KW-0443">Lipid metabolism</keyword>
<keyword evidence="3" id="KW-0520">NAD</keyword>
<protein>
    <submittedName>
        <fullName evidence="6">SDR family oxidoreductase</fullName>
    </submittedName>
</protein>
<dbReference type="Pfam" id="PF13561">
    <property type="entry name" value="adh_short_C2"/>
    <property type="match status" value="1"/>
</dbReference>
<evidence type="ECO:0000256" key="2">
    <source>
        <dbReference type="ARBA" id="ARBA00023002"/>
    </source>
</evidence>
<dbReference type="PANTHER" id="PTHR43180:SF28">
    <property type="entry name" value="NAD(P)-BINDING ROSSMANN-FOLD SUPERFAMILY PROTEIN"/>
    <property type="match status" value="1"/>
</dbReference>
<evidence type="ECO:0000256" key="5">
    <source>
        <dbReference type="ARBA" id="ARBA00023221"/>
    </source>
</evidence>
<dbReference type="GO" id="GO:0016491">
    <property type="term" value="F:oxidoreductase activity"/>
    <property type="evidence" value="ECO:0007669"/>
    <property type="project" value="UniProtKB-KW"/>
</dbReference>
<dbReference type="PANTHER" id="PTHR43180">
    <property type="entry name" value="3-OXOACYL-(ACYL-CARRIER-PROTEIN) REDUCTASE (AFU_ORTHOLOGUE AFUA_6G11210)"/>
    <property type="match status" value="1"/>
</dbReference>
<keyword evidence="5" id="KW-0753">Steroid metabolism</keyword>
<dbReference type="PRINTS" id="PR00080">
    <property type="entry name" value="SDRFAMILY"/>
</dbReference>
<proteinExistence type="inferred from homology"/>
<evidence type="ECO:0000256" key="3">
    <source>
        <dbReference type="ARBA" id="ARBA00023027"/>
    </source>
</evidence>
<dbReference type="InterPro" id="IPR020904">
    <property type="entry name" value="Sc_DH/Rdtase_CS"/>
</dbReference>
<evidence type="ECO:0000256" key="4">
    <source>
        <dbReference type="ARBA" id="ARBA00023098"/>
    </source>
</evidence>
<organism evidence="6 7">
    <name type="scientific">Desulfatitalea alkaliphila</name>
    <dbReference type="NCBI Taxonomy" id="2929485"/>
    <lineage>
        <taxon>Bacteria</taxon>
        <taxon>Pseudomonadati</taxon>
        <taxon>Thermodesulfobacteriota</taxon>
        <taxon>Desulfobacteria</taxon>
        <taxon>Desulfobacterales</taxon>
        <taxon>Desulfosarcinaceae</taxon>
        <taxon>Desulfatitalea</taxon>
    </lineage>
</organism>
<dbReference type="SUPFAM" id="SSF51735">
    <property type="entry name" value="NAD(P)-binding Rossmann-fold domains"/>
    <property type="match status" value="1"/>
</dbReference>
<comment type="similarity">
    <text evidence="1">Belongs to the short-chain dehydrogenases/reductases (SDR) family.</text>
</comment>
<dbReference type="PROSITE" id="PS00061">
    <property type="entry name" value="ADH_SHORT"/>
    <property type="match status" value="1"/>
</dbReference>
<keyword evidence="7" id="KW-1185">Reference proteome</keyword>
<reference evidence="6" key="1">
    <citation type="submission" date="2022-04" db="EMBL/GenBank/DDBJ databases">
        <title>Desulfatitalea alkaliphila sp. nov., a novel anaerobic sulfate-reducing bacterium isolated from terrestrial mud volcano, Taman Peninsula, Russia.</title>
        <authorList>
            <person name="Khomyakova M.A."/>
            <person name="Merkel A.Y."/>
            <person name="Slobodkin A.I."/>
        </authorList>
    </citation>
    <scope>NUCLEOTIDE SEQUENCE</scope>
    <source>
        <strain evidence="6">M08but</strain>
    </source>
</reference>
<evidence type="ECO:0000313" key="6">
    <source>
        <dbReference type="EMBL" id="MCJ8501193.1"/>
    </source>
</evidence>
<sequence>MGGRLDGKIAVITGGTSGIGEATAEVFAAEGATVVIAGRSEEKGAAIAARLGDKVSYKKCDVTEEADIKALIESTAEAFGRIDCLFNNAGGKDRGTLDTVTMDDFVYSMKLLLGSAVLGIRYAAPVMKARGSGCIINNSSIAALRSNQGGYLYSAAKAGVTQLTRIAGVQLGPHGIRVNCISPGAIATPIFYGGSQVAQALDDEANQRKMDKLMRNLARATPLPRAGIGKDIAYAALFLASDEGSFVNCHDLVVDGGRTSLFYEKPQG</sequence>
<dbReference type="FunFam" id="3.40.50.720:FF:000084">
    <property type="entry name" value="Short-chain dehydrogenase reductase"/>
    <property type="match status" value="1"/>
</dbReference>
<evidence type="ECO:0000313" key="7">
    <source>
        <dbReference type="Proteomes" id="UP001165427"/>
    </source>
</evidence>
<dbReference type="InterPro" id="IPR036291">
    <property type="entry name" value="NAD(P)-bd_dom_sf"/>
</dbReference>